<dbReference type="InterPro" id="IPR020904">
    <property type="entry name" value="Sc_DH/Rdtase_CS"/>
</dbReference>
<dbReference type="Gene3D" id="3.40.50.720">
    <property type="entry name" value="NAD(P)-binding Rossmann-like Domain"/>
    <property type="match status" value="1"/>
</dbReference>
<dbReference type="PRINTS" id="PR00080">
    <property type="entry name" value="SDRFAMILY"/>
</dbReference>
<dbReference type="PRINTS" id="PR00081">
    <property type="entry name" value="GDHRDH"/>
</dbReference>
<keyword evidence="5" id="KW-1185">Reference proteome</keyword>
<evidence type="ECO:0000256" key="3">
    <source>
        <dbReference type="RuleBase" id="RU000363"/>
    </source>
</evidence>
<organism evidence="4 5">
    <name type="scientific">Phenylobacterium koreense</name>
    <dbReference type="NCBI Taxonomy" id="266125"/>
    <lineage>
        <taxon>Bacteria</taxon>
        <taxon>Pseudomonadati</taxon>
        <taxon>Pseudomonadota</taxon>
        <taxon>Alphaproteobacteria</taxon>
        <taxon>Caulobacterales</taxon>
        <taxon>Caulobacteraceae</taxon>
        <taxon>Phenylobacterium</taxon>
    </lineage>
</organism>
<evidence type="ECO:0000256" key="2">
    <source>
        <dbReference type="ARBA" id="ARBA00023002"/>
    </source>
</evidence>
<evidence type="ECO:0000256" key="1">
    <source>
        <dbReference type="ARBA" id="ARBA00006484"/>
    </source>
</evidence>
<proteinExistence type="inferred from homology"/>
<dbReference type="InterPro" id="IPR036291">
    <property type="entry name" value="NAD(P)-bd_dom_sf"/>
</dbReference>
<comment type="caution">
    <text evidence="4">The sequence shown here is derived from an EMBL/GenBank/DDBJ whole genome shotgun (WGS) entry which is preliminary data.</text>
</comment>
<evidence type="ECO:0000313" key="4">
    <source>
        <dbReference type="EMBL" id="MET3528514.1"/>
    </source>
</evidence>
<sequence>MNHTLITTPFGFTSAAADVLAGVDLTGRRAIVTGGASGIGLETARALAAAGAEVTLAVRRPEAAGSAIAELKASTGSTAIYAAFLDLARLETVTDFVDRWRGPVDMLINNAGIMALPELERSPQGCELQFATNFVGHFALALGLHEALKSAGDARVVSVSSSANLMGPMQFDDPHFRFLTYDPYLAYAQSKTAAILFAVEAGRRWAADGICVNALNPGAIATNLQRHTGGLRAPVALRKSPPQGAATSVLLAASPHVAGVSGRYFEDCSEASVLDARSADFRGVARYALDAENAARLWDLASDLL</sequence>
<dbReference type="PANTHER" id="PTHR24320:SF227">
    <property type="entry name" value="RETINOL DEHYDROGENASE 11"/>
    <property type="match status" value="1"/>
</dbReference>
<name>A0ABV2EN82_9CAUL</name>
<dbReference type="EMBL" id="JBEPLU010000003">
    <property type="protein sequence ID" value="MET3528514.1"/>
    <property type="molecule type" value="Genomic_DNA"/>
</dbReference>
<dbReference type="InterPro" id="IPR002347">
    <property type="entry name" value="SDR_fam"/>
</dbReference>
<dbReference type="RefSeq" id="WP_354298383.1">
    <property type="nucleotide sequence ID" value="NZ_JBEPLU010000003.1"/>
</dbReference>
<protein>
    <submittedName>
        <fullName evidence="4">NAD(P)-dependent dehydrogenase (Short-subunit alcohol dehydrogenase family)</fullName>
    </submittedName>
</protein>
<dbReference type="Proteomes" id="UP001549110">
    <property type="component" value="Unassembled WGS sequence"/>
</dbReference>
<comment type="similarity">
    <text evidence="1 3">Belongs to the short-chain dehydrogenases/reductases (SDR) family.</text>
</comment>
<gene>
    <name evidence="4" type="ORF">ABID41_003653</name>
</gene>
<dbReference type="SUPFAM" id="SSF51735">
    <property type="entry name" value="NAD(P)-binding Rossmann-fold domains"/>
    <property type="match status" value="1"/>
</dbReference>
<evidence type="ECO:0000313" key="5">
    <source>
        <dbReference type="Proteomes" id="UP001549110"/>
    </source>
</evidence>
<reference evidence="4 5" key="1">
    <citation type="submission" date="2024-06" db="EMBL/GenBank/DDBJ databases">
        <title>Genomic Encyclopedia of Type Strains, Phase IV (KMG-IV): sequencing the most valuable type-strain genomes for metagenomic binning, comparative biology and taxonomic classification.</title>
        <authorList>
            <person name="Goeker M."/>
        </authorList>
    </citation>
    <scope>NUCLEOTIDE SEQUENCE [LARGE SCALE GENOMIC DNA]</scope>
    <source>
        <strain evidence="4 5">DSM 17809</strain>
    </source>
</reference>
<accession>A0ABV2EN82</accession>
<dbReference type="PANTHER" id="PTHR24320">
    <property type="entry name" value="RETINOL DEHYDROGENASE"/>
    <property type="match status" value="1"/>
</dbReference>
<dbReference type="PROSITE" id="PS00061">
    <property type="entry name" value="ADH_SHORT"/>
    <property type="match status" value="1"/>
</dbReference>
<dbReference type="Pfam" id="PF00106">
    <property type="entry name" value="adh_short"/>
    <property type="match status" value="1"/>
</dbReference>
<keyword evidence="2" id="KW-0560">Oxidoreductase</keyword>